<reference evidence="1 2" key="1">
    <citation type="submission" date="2016-10" db="EMBL/GenBank/DDBJ databases">
        <authorList>
            <person name="de Groot N.N."/>
        </authorList>
    </citation>
    <scope>NUCLEOTIDE SEQUENCE [LARGE SCALE GENOMIC DNA]</scope>
    <source>
        <strain evidence="1 2">DSM 43794</strain>
    </source>
</reference>
<accession>A0A1H1GQ17</accession>
<proteinExistence type="predicted"/>
<evidence type="ECO:0000313" key="2">
    <source>
        <dbReference type="Proteomes" id="UP000217103"/>
    </source>
</evidence>
<gene>
    <name evidence="1" type="ORF">SAMN04489764_3738</name>
</gene>
<sequence>MAVLTMSFGHRVFDGAYTATFLGRVREPVEDIGAPAAP</sequence>
<dbReference type="InterPro" id="IPR023213">
    <property type="entry name" value="CAT-like_dom_sf"/>
</dbReference>
<protein>
    <recommendedName>
        <fullName evidence="3">2-oxoacid dehydrogenases acyltransferase (Catalytic domain)</fullName>
    </recommendedName>
</protein>
<dbReference type="SUPFAM" id="SSF52777">
    <property type="entry name" value="CoA-dependent acyltransferases"/>
    <property type="match status" value="1"/>
</dbReference>
<dbReference type="Proteomes" id="UP000217103">
    <property type="component" value="Unassembled WGS sequence"/>
</dbReference>
<evidence type="ECO:0008006" key="3">
    <source>
        <dbReference type="Google" id="ProtNLM"/>
    </source>
</evidence>
<organism evidence="1 2">
    <name type="scientific">Thermostaphylospora chromogena</name>
    <dbReference type="NCBI Taxonomy" id="35622"/>
    <lineage>
        <taxon>Bacteria</taxon>
        <taxon>Bacillati</taxon>
        <taxon>Actinomycetota</taxon>
        <taxon>Actinomycetes</taxon>
        <taxon>Streptosporangiales</taxon>
        <taxon>Thermomonosporaceae</taxon>
        <taxon>Thermostaphylospora</taxon>
    </lineage>
</organism>
<evidence type="ECO:0000313" key="1">
    <source>
        <dbReference type="EMBL" id="SDR15277.1"/>
    </source>
</evidence>
<name>A0A1H1GQ17_9ACTN</name>
<dbReference type="AlphaFoldDB" id="A0A1H1GQ17"/>
<dbReference type="EMBL" id="FNKK01000002">
    <property type="protein sequence ID" value="SDR15277.1"/>
    <property type="molecule type" value="Genomic_DNA"/>
</dbReference>
<dbReference type="Gene3D" id="3.30.559.10">
    <property type="entry name" value="Chloramphenicol acetyltransferase-like domain"/>
    <property type="match status" value="1"/>
</dbReference>
<keyword evidence="2" id="KW-1185">Reference proteome</keyword>